<keyword evidence="4" id="KW-0804">Transcription</keyword>
<dbReference type="PANTHER" id="PTHR43537:SF34">
    <property type="entry name" value="PYRUVATE DEHYDROGENASE COMPLEX REPRESSOR"/>
    <property type="match status" value="1"/>
</dbReference>
<dbReference type="OrthoDB" id="5296437at2"/>
<evidence type="ECO:0000256" key="6">
    <source>
        <dbReference type="ARBA" id="ARBA00039592"/>
    </source>
</evidence>
<dbReference type="Pfam" id="PF00392">
    <property type="entry name" value="GntR"/>
    <property type="match status" value="1"/>
</dbReference>
<evidence type="ECO:0000256" key="3">
    <source>
        <dbReference type="ARBA" id="ARBA00023125"/>
    </source>
</evidence>
<dbReference type="SMART" id="SM00895">
    <property type="entry name" value="FCD"/>
    <property type="match status" value="1"/>
</dbReference>
<dbReference type="eggNOG" id="COG2186">
    <property type="taxonomic scope" value="Bacteria"/>
</dbReference>
<keyword evidence="3" id="KW-0238">DNA-binding</keyword>
<evidence type="ECO:0000313" key="9">
    <source>
        <dbReference type="Proteomes" id="UP000005019"/>
    </source>
</evidence>
<dbReference type="GO" id="GO:0003677">
    <property type="term" value="F:DNA binding"/>
    <property type="evidence" value="ECO:0007669"/>
    <property type="project" value="UniProtKB-KW"/>
</dbReference>
<dbReference type="InterPro" id="IPR011711">
    <property type="entry name" value="GntR_C"/>
</dbReference>
<evidence type="ECO:0000256" key="5">
    <source>
        <dbReference type="ARBA" id="ARBA00037357"/>
    </source>
</evidence>
<dbReference type="STRING" id="1000565.METUNv1_02395"/>
<dbReference type="InterPro" id="IPR036388">
    <property type="entry name" value="WH-like_DNA-bd_sf"/>
</dbReference>
<dbReference type="SUPFAM" id="SSF46785">
    <property type="entry name" value="Winged helix' DNA-binding domain"/>
    <property type="match status" value="1"/>
</dbReference>
<dbReference type="InterPro" id="IPR008920">
    <property type="entry name" value="TF_FadR/GntR_C"/>
</dbReference>
<protein>
    <recommendedName>
        <fullName evidence="6">Pyruvate dehydrogenase complex repressor</fullName>
    </recommendedName>
</protein>
<dbReference type="EMBL" id="AFHG01000052">
    <property type="protein sequence ID" value="EGK71009.1"/>
    <property type="molecule type" value="Genomic_DNA"/>
</dbReference>
<evidence type="ECO:0000313" key="8">
    <source>
        <dbReference type="EMBL" id="EGK71009.1"/>
    </source>
</evidence>
<dbReference type="SUPFAM" id="SSF48008">
    <property type="entry name" value="GntR ligand-binding domain-like"/>
    <property type="match status" value="1"/>
</dbReference>
<dbReference type="GO" id="GO:0003700">
    <property type="term" value="F:DNA-binding transcription factor activity"/>
    <property type="evidence" value="ECO:0007669"/>
    <property type="project" value="InterPro"/>
</dbReference>
<evidence type="ECO:0000256" key="1">
    <source>
        <dbReference type="ARBA" id="ARBA00022491"/>
    </source>
</evidence>
<keyword evidence="1" id="KW-0678">Repressor</keyword>
<dbReference type="PANTHER" id="PTHR43537">
    <property type="entry name" value="TRANSCRIPTIONAL REGULATOR, GNTR FAMILY"/>
    <property type="match status" value="1"/>
</dbReference>
<dbReference type="AlphaFoldDB" id="F5RDM8"/>
<dbReference type="Gene3D" id="1.20.120.530">
    <property type="entry name" value="GntR ligand-binding domain-like"/>
    <property type="match status" value="1"/>
</dbReference>
<dbReference type="SMART" id="SM00345">
    <property type="entry name" value="HTH_GNTR"/>
    <property type="match status" value="1"/>
</dbReference>
<reference evidence="8 9" key="1">
    <citation type="journal article" date="2011" name="J. Bacteriol.">
        <title>Genome sequence of Methyloversatilis universalis FAM5T, a methylotrophic representative of the order Rhodocyclales.</title>
        <authorList>
            <person name="Kittichotirat W."/>
            <person name="Good N.M."/>
            <person name="Hall R."/>
            <person name="Bringel F."/>
            <person name="Lajus A."/>
            <person name="Medigue C."/>
            <person name="Smalley N.E."/>
            <person name="Beck D."/>
            <person name="Bumgarner R."/>
            <person name="Vuilleumier S."/>
            <person name="Kalyuzhnaya M.G."/>
        </authorList>
    </citation>
    <scope>NUCLEOTIDE SEQUENCE [LARGE SCALE GENOMIC DNA]</scope>
    <source>
        <strain evidence="9">ATCC BAA-1314 / JCM 13912 / FAM5</strain>
    </source>
</reference>
<dbReference type="CDD" id="cd07377">
    <property type="entry name" value="WHTH_GntR"/>
    <property type="match status" value="1"/>
</dbReference>
<dbReference type="InterPro" id="IPR000524">
    <property type="entry name" value="Tscrpt_reg_HTH_GntR"/>
</dbReference>
<feature type="domain" description="HTH gntR-type" evidence="7">
    <location>
        <begin position="3"/>
        <end position="71"/>
    </location>
</feature>
<dbReference type="PRINTS" id="PR00035">
    <property type="entry name" value="HTHGNTR"/>
</dbReference>
<dbReference type="Gene3D" id="1.10.10.10">
    <property type="entry name" value="Winged helix-like DNA-binding domain superfamily/Winged helix DNA-binding domain"/>
    <property type="match status" value="1"/>
</dbReference>
<keyword evidence="2" id="KW-0805">Transcription regulation</keyword>
<sequence length="233" mass="25824">MPVSAADRATRALEARLLDGHYPAGARLPAERALADELGVSRGTLREAIQRLAARGLLASRVGSGVYVTERLHGGLASPWRQLLAEHPHLGGDMLEFRRVLEGAAAQFAAERASRADLATLRGVVDRLRRARRDDDEAQEVLLDSVWHGAIAAAAHNSMFGYLQANLLAMHREHIAHNQAGLRYGDRAVAEALWQQHFALWEAIRAREPYRARDAMYAHIDFVRARLTPPAQR</sequence>
<dbReference type="Proteomes" id="UP000005019">
    <property type="component" value="Unassembled WGS sequence"/>
</dbReference>
<dbReference type="Pfam" id="PF07729">
    <property type="entry name" value="FCD"/>
    <property type="match status" value="1"/>
</dbReference>
<keyword evidence="9" id="KW-1185">Reference proteome</keyword>
<organism evidence="8 9">
    <name type="scientific">Methyloversatilis universalis (strain ATCC BAA-1314 / DSM 25237 / JCM 13912 / CCUG 52030 / FAM5)</name>
    <dbReference type="NCBI Taxonomy" id="1000565"/>
    <lineage>
        <taxon>Bacteria</taxon>
        <taxon>Pseudomonadati</taxon>
        <taxon>Pseudomonadota</taxon>
        <taxon>Betaproteobacteria</taxon>
        <taxon>Nitrosomonadales</taxon>
        <taxon>Sterolibacteriaceae</taxon>
        <taxon>Methyloversatilis</taxon>
    </lineage>
</organism>
<comment type="function">
    <text evidence="5">Transcriptional repressor for the pyruvate dehydrogenase complex genes aceEF and lpd.</text>
</comment>
<evidence type="ECO:0000256" key="4">
    <source>
        <dbReference type="ARBA" id="ARBA00023163"/>
    </source>
</evidence>
<accession>F5RDM8</accession>
<dbReference type="PROSITE" id="PS50949">
    <property type="entry name" value="HTH_GNTR"/>
    <property type="match status" value="1"/>
</dbReference>
<evidence type="ECO:0000256" key="2">
    <source>
        <dbReference type="ARBA" id="ARBA00023015"/>
    </source>
</evidence>
<proteinExistence type="predicted"/>
<evidence type="ECO:0000259" key="7">
    <source>
        <dbReference type="PROSITE" id="PS50949"/>
    </source>
</evidence>
<dbReference type="InterPro" id="IPR036390">
    <property type="entry name" value="WH_DNA-bd_sf"/>
</dbReference>
<dbReference type="RefSeq" id="WP_008061945.1">
    <property type="nucleotide sequence ID" value="NZ_AFHG01000052.1"/>
</dbReference>
<comment type="caution">
    <text evidence="8">The sequence shown here is derived from an EMBL/GenBank/DDBJ whole genome shotgun (WGS) entry which is preliminary data.</text>
</comment>
<name>F5RDM8_METUF</name>
<gene>
    <name evidence="8" type="ORF">METUNv1_02395</name>
</gene>